<dbReference type="GO" id="GO:0005524">
    <property type="term" value="F:ATP binding"/>
    <property type="evidence" value="ECO:0007669"/>
    <property type="project" value="InterPro"/>
</dbReference>
<feature type="domain" description="ATPase" evidence="1">
    <location>
        <begin position="5"/>
        <end position="46"/>
    </location>
</feature>
<name>A0A160VSP9_9EURY</name>
<gene>
    <name evidence="2" type="ORF">CHITON_1143</name>
</gene>
<dbReference type="Pfam" id="PF01637">
    <property type="entry name" value="ATPase_2"/>
    <property type="match status" value="1"/>
</dbReference>
<reference evidence="3" key="1">
    <citation type="submission" date="2016-01" db="EMBL/GenBank/DDBJ databases">
        <authorList>
            <person name="Vorgias C.E."/>
        </authorList>
    </citation>
    <scope>NUCLEOTIDE SEQUENCE [LARGE SCALE GENOMIC DNA]</scope>
</reference>
<accession>A0A160VSP9</accession>
<dbReference type="AlphaFoldDB" id="A0A160VSP9"/>
<evidence type="ECO:0000259" key="1">
    <source>
        <dbReference type="Pfam" id="PF01637"/>
    </source>
</evidence>
<sequence length="76" mass="9403">MISQFVDREKELKILEREWKNTPSFVVIYERRRIGKTRWLVEFSRDKYGARRSFDLRKFYLRKGLRALQRGSKSYI</sequence>
<dbReference type="InterPro" id="IPR027417">
    <property type="entry name" value="P-loop_NTPase"/>
</dbReference>
<dbReference type="EMBL" id="LN999010">
    <property type="protein sequence ID" value="CUX77922.1"/>
    <property type="molecule type" value="Genomic_DNA"/>
</dbReference>
<dbReference type="Proteomes" id="UP000093069">
    <property type="component" value="Chromosome I"/>
</dbReference>
<dbReference type="InterPro" id="IPR011579">
    <property type="entry name" value="ATPase_dom"/>
</dbReference>
<organism evidence="2 3">
    <name type="scientific">Thermococcus chitonophagus</name>
    <dbReference type="NCBI Taxonomy" id="54262"/>
    <lineage>
        <taxon>Archaea</taxon>
        <taxon>Methanobacteriati</taxon>
        <taxon>Methanobacteriota</taxon>
        <taxon>Thermococci</taxon>
        <taxon>Thermococcales</taxon>
        <taxon>Thermococcaceae</taxon>
        <taxon>Thermococcus</taxon>
    </lineage>
</organism>
<evidence type="ECO:0000313" key="2">
    <source>
        <dbReference type="EMBL" id="CUX77922.1"/>
    </source>
</evidence>
<proteinExistence type="predicted"/>
<protein>
    <submittedName>
        <fullName evidence="2">Archaeal ATPase, fused to C-terminal DUF234 domain</fullName>
    </submittedName>
</protein>
<dbReference type="STRING" id="54262.CHITON_1143"/>
<evidence type="ECO:0000313" key="3">
    <source>
        <dbReference type="Proteomes" id="UP000093069"/>
    </source>
</evidence>
<dbReference type="KEGG" id="tch:CHITON_1143"/>
<dbReference type="Gene3D" id="3.40.50.300">
    <property type="entry name" value="P-loop containing nucleotide triphosphate hydrolases"/>
    <property type="match status" value="1"/>
</dbReference>